<feature type="region of interest" description="Disordered" evidence="1">
    <location>
        <begin position="278"/>
        <end position="304"/>
    </location>
</feature>
<feature type="transmembrane region" description="Helical" evidence="2">
    <location>
        <begin position="95"/>
        <end position="116"/>
    </location>
</feature>
<keyword evidence="2" id="KW-0472">Membrane</keyword>
<dbReference type="EMBL" id="JASUZV010000006">
    <property type="protein sequence ID" value="MDL5043482.1"/>
    <property type="molecule type" value="Genomic_DNA"/>
</dbReference>
<name>A0ABT7LSH8_9STRE</name>
<gene>
    <name evidence="3" type="ORF">QRD39_05070</name>
</gene>
<protein>
    <submittedName>
        <fullName evidence="3">Uncharacterized protein</fullName>
    </submittedName>
</protein>
<accession>A0ABT7LSH8</accession>
<proteinExistence type="predicted"/>
<organism evidence="3 4">
    <name type="scientific">Streptococcus raffinosi</name>
    <dbReference type="NCBI Taxonomy" id="3053355"/>
    <lineage>
        <taxon>Bacteria</taxon>
        <taxon>Bacillati</taxon>
        <taxon>Bacillota</taxon>
        <taxon>Bacilli</taxon>
        <taxon>Lactobacillales</taxon>
        <taxon>Streptococcaceae</taxon>
        <taxon>Streptococcus</taxon>
    </lineage>
</organism>
<evidence type="ECO:0000256" key="1">
    <source>
        <dbReference type="SAM" id="MobiDB-lite"/>
    </source>
</evidence>
<dbReference type="RefSeq" id="WP_285955872.1">
    <property type="nucleotide sequence ID" value="NZ_JASUZV010000006.1"/>
</dbReference>
<dbReference type="Proteomes" id="UP001529255">
    <property type="component" value="Unassembled WGS sequence"/>
</dbReference>
<keyword evidence="4" id="KW-1185">Reference proteome</keyword>
<reference evidence="3 4" key="1">
    <citation type="submission" date="2023-06" db="EMBL/GenBank/DDBJ databases">
        <title>A potential novel species of Streptococcus isolated from human milk sample.</title>
        <authorList>
            <person name="Nguyen H.V."/>
            <person name="Trinh A.T.V."/>
            <person name="Hoang A.T.L."/>
            <person name="Bui L.N.H."/>
            <person name="Tran Q.T.L."/>
            <person name="Trinh T."/>
        </authorList>
    </citation>
    <scope>NUCLEOTIDE SEQUENCE [LARGE SCALE GENOMIC DNA]</scope>
    <source>
        <strain evidence="3 4">VTCC 12812</strain>
    </source>
</reference>
<sequence>MNQKDWIKYFEVINDRKPTPQEFAAAKEAGEFVSASPNLQQTVSIEKTTRVNQQGQDQSFNVGTQQITQPVTPEFESMDKLPKPKRKLTKKTKTVVFSILGVLTAILLIVGGYSLWRYQSGKLASGVYEEVYGEYYDYEKKKWIEIKKESAKDGVPLYDFVVVKGDNYQYHSFWKLDSGSYVNPTDYDSTVNTLKLYPWEKQAKFQMSFSEYESEFTKLRKNYPKFINDTYFDVKESYQKKSKTTVLYEKNGDMFTEKNYDEDGKLFLKRTFRRLSKEDSRERLADYDRAVEEDKKERQEDSDD</sequence>
<keyword evidence="2" id="KW-0812">Transmembrane</keyword>
<evidence type="ECO:0000256" key="2">
    <source>
        <dbReference type="SAM" id="Phobius"/>
    </source>
</evidence>
<comment type="caution">
    <text evidence="3">The sequence shown here is derived from an EMBL/GenBank/DDBJ whole genome shotgun (WGS) entry which is preliminary data.</text>
</comment>
<keyword evidence="2" id="KW-1133">Transmembrane helix</keyword>
<evidence type="ECO:0000313" key="4">
    <source>
        <dbReference type="Proteomes" id="UP001529255"/>
    </source>
</evidence>
<evidence type="ECO:0000313" key="3">
    <source>
        <dbReference type="EMBL" id="MDL5043482.1"/>
    </source>
</evidence>